<evidence type="ECO:0000313" key="1">
    <source>
        <dbReference type="EMBL" id="MFC6791415.1"/>
    </source>
</evidence>
<protein>
    <submittedName>
        <fullName evidence="1">Uncharacterized protein</fullName>
    </submittedName>
</protein>
<accession>A0ABW2BPB1</accession>
<organism evidence="1 2">
    <name type="scientific">Methylobacterium komagatae</name>
    <dbReference type="NCBI Taxonomy" id="374425"/>
    <lineage>
        <taxon>Bacteria</taxon>
        <taxon>Pseudomonadati</taxon>
        <taxon>Pseudomonadota</taxon>
        <taxon>Alphaproteobacteria</taxon>
        <taxon>Hyphomicrobiales</taxon>
        <taxon>Methylobacteriaceae</taxon>
        <taxon>Methylobacterium</taxon>
    </lineage>
</organism>
<gene>
    <name evidence="1" type="ORF">ACFQE0_18410</name>
</gene>
<reference evidence="2" key="1">
    <citation type="journal article" date="2019" name="Int. J. Syst. Evol. Microbiol.">
        <title>The Global Catalogue of Microorganisms (GCM) 10K type strain sequencing project: providing services to taxonomists for standard genome sequencing and annotation.</title>
        <authorList>
            <consortium name="The Broad Institute Genomics Platform"/>
            <consortium name="The Broad Institute Genome Sequencing Center for Infectious Disease"/>
            <person name="Wu L."/>
            <person name="Ma J."/>
        </authorList>
    </citation>
    <scope>NUCLEOTIDE SEQUENCE [LARGE SCALE GENOMIC DNA]</scope>
    <source>
        <strain evidence="2">CCUG 48316</strain>
    </source>
</reference>
<proteinExistence type="predicted"/>
<comment type="caution">
    <text evidence="1">The sequence shown here is derived from an EMBL/GenBank/DDBJ whole genome shotgun (WGS) entry which is preliminary data.</text>
</comment>
<dbReference type="RefSeq" id="WP_378972268.1">
    <property type="nucleotide sequence ID" value="NZ_JBHSWN010000001.1"/>
</dbReference>
<name>A0ABW2BPB1_9HYPH</name>
<dbReference type="Proteomes" id="UP001596292">
    <property type="component" value="Unassembled WGS sequence"/>
</dbReference>
<keyword evidence="2" id="KW-1185">Reference proteome</keyword>
<sequence>MSEDNAAPQVPYDHPARSIATELVVRVMLDLLERSDPSLRAEILRQAGEHAAAMTEGMPNAEFFRSRVETALQEIVGQKA</sequence>
<dbReference type="EMBL" id="JBHSWN010000001">
    <property type="protein sequence ID" value="MFC6791415.1"/>
    <property type="molecule type" value="Genomic_DNA"/>
</dbReference>
<evidence type="ECO:0000313" key="2">
    <source>
        <dbReference type="Proteomes" id="UP001596292"/>
    </source>
</evidence>